<keyword evidence="3" id="KW-1185">Reference proteome</keyword>
<dbReference type="AlphaFoldDB" id="A0A371GEY6"/>
<feature type="non-terminal residue" evidence="2">
    <location>
        <position position="1"/>
    </location>
</feature>
<protein>
    <submittedName>
        <fullName evidence="2">Uncharacterized protein</fullName>
    </submittedName>
</protein>
<organism evidence="2 3">
    <name type="scientific">Mucuna pruriens</name>
    <name type="common">Velvet bean</name>
    <name type="synonym">Dolichos pruriens</name>
    <dbReference type="NCBI Taxonomy" id="157652"/>
    <lineage>
        <taxon>Eukaryota</taxon>
        <taxon>Viridiplantae</taxon>
        <taxon>Streptophyta</taxon>
        <taxon>Embryophyta</taxon>
        <taxon>Tracheophyta</taxon>
        <taxon>Spermatophyta</taxon>
        <taxon>Magnoliopsida</taxon>
        <taxon>eudicotyledons</taxon>
        <taxon>Gunneridae</taxon>
        <taxon>Pentapetalae</taxon>
        <taxon>rosids</taxon>
        <taxon>fabids</taxon>
        <taxon>Fabales</taxon>
        <taxon>Fabaceae</taxon>
        <taxon>Papilionoideae</taxon>
        <taxon>50 kb inversion clade</taxon>
        <taxon>NPAAA clade</taxon>
        <taxon>indigoferoid/millettioid clade</taxon>
        <taxon>Phaseoleae</taxon>
        <taxon>Mucuna</taxon>
    </lineage>
</organism>
<dbReference type="PANTHER" id="PTHR35046">
    <property type="entry name" value="ZINC KNUCKLE (CCHC-TYPE) FAMILY PROTEIN"/>
    <property type="match status" value="1"/>
</dbReference>
<accession>A0A371GEY6</accession>
<feature type="compositionally biased region" description="Basic and acidic residues" evidence="1">
    <location>
        <begin position="149"/>
        <end position="174"/>
    </location>
</feature>
<evidence type="ECO:0000313" key="2">
    <source>
        <dbReference type="EMBL" id="RDX89142.1"/>
    </source>
</evidence>
<evidence type="ECO:0000256" key="1">
    <source>
        <dbReference type="SAM" id="MobiDB-lite"/>
    </source>
</evidence>
<evidence type="ECO:0000313" key="3">
    <source>
        <dbReference type="Proteomes" id="UP000257109"/>
    </source>
</evidence>
<dbReference type="PANTHER" id="PTHR35046:SF26">
    <property type="entry name" value="RNA-DIRECTED DNA POLYMERASE"/>
    <property type="match status" value="1"/>
</dbReference>
<proteinExistence type="predicted"/>
<gene>
    <name evidence="2" type="ORF">CR513_29168</name>
</gene>
<reference evidence="2" key="1">
    <citation type="submission" date="2018-05" db="EMBL/GenBank/DDBJ databases">
        <title>Draft genome of Mucuna pruriens seed.</title>
        <authorList>
            <person name="Nnadi N.E."/>
            <person name="Vos R."/>
            <person name="Hasami M.H."/>
            <person name="Devisetty U.K."/>
            <person name="Aguiy J.C."/>
        </authorList>
    </citation>
    <scope>NUCLEOTIDE SEQUENCE [LARGE SCALE GENOMIC DNA]</scope>
    <source>
        <strain evidence="2">JCA_2017</strain>
    </source>
</reference>
<dbReference type="Proteomes" id="UP000257109">
    <property type="component" value="Unassembled WGS sequence"/>
</dbReference>
<feature type="region of interest" description="Disordered" evidence="1">
    <location>
        <begin position="149"/>
        <end position="179"/>
    </location>
</feature>
<comment type="caution">
    <text evidence="2">The sequence shown here is derived from an EMBL/GenBank/DDBJ whole genome shotgun (WGS) entry which is preliminary data.</text>
</comment>
<dbReference type="OrthoDB" id="1747743at2759"/>
<name>A0A371GEY6_MUCPR</name>
<dbReference type="EMBL" id="QJKJ01005757">
    <property type="protein sequence ID" value="RDX89142.1"/>
    <property type="molecule type" value="Genomic_DNA"/>
</dbReference>
<sequence>MEKWIVKLPKRTFLPHVRENLLVKFLLLGKLCFLIIDSGNSVNVVNLRLVEKLALPTVPTLGLTNTQVSLAITLRSYKDDVLCDVILMEATHILLGHDGVSNKFSFVHLGEKVVFKPLSPREVYEDQVKMRKIREEEKKELAKVEKAKRKESEKIKEKSKSARGKIEEEKKDMPHGLPPLRGIEHHIDLIVEASLLNRLAYRANAEKSKKI</sequence>